<reference evidence="2 3" key="1">
    <citation type="journal article" date="2021" name="BMC Genomics">
        <title>Datura genome reveals duplications of psychoactive alkaloid biosynthetic genes and high mutation rate following tissue culture.</title>
        <authorList>
            <person name="Rajewski A."/>
            <person name="Carter-House D."/>
            <person name="Stajich J."/>
            <person name="Litt A."/>
        </authorList>
    </citation>
    <scope>NUCLEOTIDE SEQUENCE [LARGE SCALE GENOMIC DNA]</scope>
    <source>
        <strain evidence="2">AR-01</strain>
    </source>
</reference>
<feature type="compositionally biased region" description="Basic and acidic residues" evidence="1">
    <location>
        <begin position="1"/>
        <end position="11"/>
    </location>
</feature>
<evidence type="ECO:0000313" key="2">
    <source>
        <dbReference type="EMBL" id="MCD7469874.1"/>
    </source>
</evidence>
<organism evidence="2 3">
    <name type="scientific">Datura stramonium</name>
    <name type="common">Jimsonweed</name>
    <name type="synonym">Common thornapple</name>
    <dbReference type="NCBI Taxonomy" id="4076"/>
    <lineage>
        <taxon>Eukaryota</taxon>
        <taxon>Viridiplantae</taxon>
        <taxon>Streptophyta</taxon>
        <taxon>Embryophyta</taxon>
        <taxon>Tracheophyta</taxon>
        <taxon>Spermatophyta</taxon>
        <taxon>Magnoliopsida</taxon>
        <taxon>eudicotyledons</taxon>
        <taxon>Gunneridae</taxon>
        <taxon>Pentapetalae</taxon>
        <taxon>asterids</taxon>
        <taxon>lamiids</taxon>
        <taxon>Solanales</taxon>
        <taxon>Solanaceae</taxon>
        <taxon>Solanoideae</taxon>
        <taxon>Datureae</taxon>
        <taxon>Datura</taxon>
    </lineage>
</organism>
<comment type="caution">
    <text evidence="2">The sequence shown here is derived from an EMBL/GenBank/DDBJ whole genome shotgun (WGS) entry which is preliminary data.</text>
</comment>
<sequence length="154" mass="17069">MAKGWLRKDANKGQLRIEQIRNSIDKGKSPMETHSKDDWPDLKSGTGSKGAKSSKKAVNIVGDGDLVPTLWPTVEISESNKGSRIVHGRSNSEIQLEKEGNTKFEESKKVDSQGLNKGVEAEEMQTDWQPVRRKHVAKGIAQHRDNPTIQSPNS</sequence>
<feature type="compositionally biased region" description="Basic and acidic residues" evidence="1">
    <location>
        <begin position="102"/>
        <end position="111"/>
    </location>
</feature>
<protein>
    <submittedName>
        <fullName evidence="2">Uncharacterized protein</fullName>
    </submittedName>
</protein>
<name>A0ABS8TEK5_DATST</name>
<feature type="region of interest" description="Disordered" evidence="1">
    <location>
        <begin position="135"/>
        <end position="154"/>
    </location>
</feature>
<accession>A0ABS8TEK5</accession>
<proteinExistence type="predicted"/>
<evidence type="ECO:0000256" key="1">
    <source>
        <dbReference type="SAM" id="MobiDB-lite"/>
    </source>
</evidence>
<evidence type="ECO:0000313" key="3">
    <source>
        <dbReference type="Proteomes" id="UP000823775"/>
    </source>
</evidence>
<dbReference type="EMBL" id="JACEIK010001500">
    <property type="protein sequence ID" value="MCD7469874.1"/>
    <property type="molecule type" value="Genomic_DNA"/>
</dbReference>
<dbReference type="Proteomes" id="UP000823775">
    <property type="component" value="Unassembled WGS sequence"/>
</dbReference>
<feature type="region of interest" description="Disordered" evidence="1">
    <location>
        <begin position="102"/>
        <end position="125"/>
    </location>
</feature>
<gene>
    <name evidence="2" type="ORF">HAX54_009284</name>
</gene>
<feature type="region of interest" description="Disordered" evidence="1">
    <location>
        <begin position="1"/>
        <end position="55"/>
    </location>
</feature>
<keyword evidence="3" id="KW-1185">Reference proteome</keyword>
<feature type="compositionally biased region" description="Basic and acidic residues" evidence="1">
    <location>
        <begin position="23"/>
        <end position="41"/>
    </location>
</feature>